<dbReference type="Gene3D" id="1.20.1270.180">
    <property type="match status" value="1"/>
</dbReference>
<evidence type="ECO:0000259" key="1">
    <source>
        <dbReference type="Pfam" id="PF07007"/>
    </source>
</evidence>
<organism evidence="2 3">
    <name type="scientific">Trinickia fusca</name>
    <dbReference type="NCBI Taxonomy" id="2419777"/>
    <lineage>
        <taxon>Bacteria</taxon>
        <taxon>Pseudomonadati</taxon>
        <taxon>Pseudomonadota</taxon>
        <taxon>Betaproteobacteria</taxon>
        <taxon>Burkholderiales</taxon>
        <taxon>Burkholderiaceae</taxon>
        <taxon>Trinickia</taxon>
    </lineage>
</organism>
<comment type="caution">
    <text evidence="2">The sequence shown here is derived from an EMBL/GenBank/DDBJ whole genome shotgun (WGS) entry which is preliminary data.</text>
</comment>
<gene>
    <name evidence="2" type="ORF">D7S89_16345</name>
</gene>
<dbReference type="InterPro" id="IPR009739">
    <property type="entry name" value="LprI-like_N"/>
</dbReference>
<dbReference type="Pfam" id="PF07007">
    <property type="entry name" value="LprI"/>
    <property type="match status" value="1"/>
</dbReference>
<sequence>MMGTSAQSAETVPPASKAALLYRQCRNKNTMAEQRDCYPAAIRQSEVELKAAEKKERASMAELEAISPGSAEMHPVRAFDEAARAFRTFRDAESQRVLASYGSGNGGELAASETVIRMNLDRIKVLSGQTAESAP</sequence>
<evidence type="ECO:0000313" key="2">
    <source>
        <dbReference type="EMBL" id="RKP47027.1"/>
    </source>
</evidence>
<feature type="domain" description="Lysozyme inhibitor LprI-like N-terminal" evidence="1">
    <location>
        <begin position="25"/>
        <end position="126"/>
    </location>
</feature>
<dbReference type="EMBL" id="RBZV01000006">
    <property type="protein sequence ID" value="RKP47027.1"/>
    <property type="molecule type" value="Genomic_DNA"/>
</dbReference>
<protein>
    <submittedName>
        <fullName evidence="2">DUF1311 domain-containing protein</fullName>
    </submittedName>
</protein>
<dbReference type="OrthoDB" id="9103413at2"/>
<accession>A0A494X8G9</accession>
<proteinExistence type="predicted"/>
<reference evidence="2 3" key="1">
    <citation type="submission" date="2018-10" db="EMBL/GenBank/DDBJ databases">
        <title>Paraburkholderia sp. 7MK8-2, isolated from soil.</title>
        <authorList>
            <person name="Gao Z.-H."/>
            <person name="Qiu L.-H."/>
        </authorList>
    </citation>
    <scope>NUCLEOTIDE SEQUENCE [LARGE SCALE GENOMIC DNA]</scope>
    <source>
        <strain evidence="2 3">7MK8-2</strain>
    </source>
</reference>
<dbReference type="AlphaFoldDB" id="A0A494X8G9"/>
<evidence type="ECO:0000313" key="3">
    <source>
        <dbReference type="Proteomes" id="UP000280434"/>
    </source>
</evidence>
<keyword evidence="3" id="KW-1185">Reference proteome</keyword>
<dbReference type="Proteomes" id="UP000280434">
    <property type="component" value="Unassembled WGS sequence"/>
</dbReference>
<name>A0A494X8G9_9BURK</name>